<dbReference type="InterPro" id="IPR051794">
    <property type="entry name" value="PG_Endopeptidase_C40"/>
</dbReference>
<dbReference type="EMBL" id="CP110615">
    <property type="protein sequence ID" value="UZJ24771.1"/>
    <property type="molecule type" value="Genomic_DNA"/>
</dbReference>
<feature type="signal peptide" evidence="6">
    <location>
        <begin position="1"/>
        <end position="30"/>
    </location>
</feature>
<keyword evidence="3" id="KW-0378">Hydrolase</keyword>
<feature type="chain" id="PRO_5045229115" evidence="6">
    <location>
        <begin position="31"/>
        <end position="372"/>
    </location>
</feature>
<evidence type="ECO:0000259" key="7">
    <source>
        <dbReference type="PROSITE" id="PS51935"/>
    </source>
</evidence>
<evidence type="ECO:0000256" key="1">
    <source>
        <dbReference type="ARBA" id="ARBA00007074"/>
    </source>
</evidence>
<reference evidence="8" key="1">
    <citation type="submission" date="2022-10" db="EMBL/GenBank/DDBJ databases">
        <title>Rhodococcus sp.75.</title>
        <authorList>
            <person name="Sun M."/>
        </authorList>
    </citation>
    <scope>NUCLEOTIDE SEQUENCE</scope>
    <source>
        <strain evidence="8">75</strain>
    </source>
</reference>
<feature type="region of interest" description="Disordered" evidence="5">
    <location>
        <begin position="25"/>
        <end position="46"/>
    </location>
</feature>
<proteinExistence type="inferred from homology"/>
<dbReference type="PROSITE" id="PS51935">
    <property type="entry name" value="NLPC_P60"/>
    <property type="match status" value="1"/>
</dbReference>
<sequence>MRARVLRRCLAVGLVVAGTTLLGTSPAALADPTVPPPSSTSDAEQQLREISHQAEAVNEQVLVAQEDLAAKHGAERAAQDQVTVAGVALDHARATQSEFQGTVDSLTAARYRGARLDSMTALMLSRSPQELLDQMAALDMLAADTTIRVAAYNAAAQQATQAQSDAATAARAASDASAAAQVTTRDLAAKKVDLDREATQVRVTLASLTAAQRVSYFGPTAPAGYVAPAAPTGHVAPAVPAGQVAVAVSGVGALTPAGSGVGGAALQAALSKVGSPYAYGANGPSAFDCSGLVQWSYAQAGMSLPRTTGGQAGVGTAVSQADLQPGDIVIFYNGGHDGLYVGNGMVVHAPTEGDVVKVAPMQYMPFAGARRP</sequence>
<keyword evidence="4" id="KW-0788">Thiol protease</keyword>
<name>A0ABY6P089_9NOCA</name>
<dbReference type="RefSeq" id="WP_265382877.1">
    <property type="nucleotide sequence ID" value="NZ_CP110615.1"/>
</dbReference>
<dbReference type="Proteomes" id="UP001164965">
    <property type="component" value="Chromosome"/>
</dbReference>
<evidence type="ECO:0000256" key="5">
    <source>
        <dbReference type="SAM" id="MobiDB-lite"/>
    </source>
</evidence>
<dbReference type="PANTHER" id="PTHR47359">
    <property type="entry name" value="PEPTIDOGLYCAN DL-ENDOPEPTIDASE CWLO"/>
    <property type="match status" value="1"/>
</dbReference>
<dbReference type="InterPro" id="IPR000064">
    <property type="entry name" value="NLP_P60_dom"/>
</dbReference>
<comment type="similarity">
    <text evidence="1">Belongs to the peptidase C40 family.</text>
</comment>
<keyword evidence="6" id="KW-0732">Signal</keyword>
<dbReference type="PANTHER" id="PTHR47359:SF3">
    <property type="entry name" value="NLP_P60 DOMAIN-CONTAINING PROTEIN-RELATED"/>
    <property type="match status" value="1"/>
</dbReference>
<evidence type="ECO:0000256" key="3">
    <source>
        <dbReference type="ARBA" id="ARBA00022801"/>
    </source>
</evidence>
<evidence type="ECO:0000313" key="9">
    <source>
        <dbReference type="Proteomes" id="UP001164965"/>
    </source>
</evidence>
<dbReference type="InterPro" id="IPR038765">
    <property type="entry name" value="Papain-like_cys_pep_sf"/>
</dbReference>
<accession>A0ABY6P089</accession>
<dbReference type="Gene3D" id="3.90.1720.10">
    <property type="entry name" value="endopeptidase domain like (from Nostoc punctiforme)"/>
    <property type="match status" value="1"/>
</dbReference>
<gene>
    <name evidence="8" type="ORF">RHODO2019_16945</name>
</gene>
<dbReference type="Pfam" id="PF00877">
    <property type="entry name" value="NLPC_P60"/>
    <property type="match status" value="1"/>
</dbReference>
<evidence type="ECO:0000256" key="6">
    <source>
        <dbReference type="SAM" id="SignalP"/>
    </source>
</evidence>
<keyword evidence="2" id="KW-0645">Protease</keyword>
<feature type="domain" description="NlpC/P60" evidence="7">
    <location>
        <begin position="259"/>
        <end position="372"/>
    </location>
</feature>
<evidence type="ECO:0000256" key="4">
    <source>
        <dbReference type="ARBA" id="ARBA00022807"/>
    </source>
</evidence>
<protein>
    <submittedName>
        <fullName evidence="8">NlpC/P60 family protein</fullName>
    </submittedName>
</protein>
<organism evidence="8 9">
    <name type="scientific">Rhodococcus antarcticus</name>
    <dbReference type="NCBI Taxonomy" id="2987751"/>
    <lineage>
        <taxon>Bacteria</taxon>
        <taxon>Bacillati</taxon>
        <taxon>Actinomycetota</taxon>
        <taxon>Actinomycetes</taxon>
        <taxon>Mycobacteriales</taxon>
        <taxon>Nocardiaceae</taxon>
        <taxon>Rhodococcus</taxon>
    </lineage>
</organism>
<dbReference type="SUPFAM" id="SSF54001">
    <property type="entry name" value="Cysteine proteinases"/>
    <property type="match status" value="1"/>
</dbReference>
<evidence type="ECO:0000313" key="8">
    <source>
        <dbReference type="EMBL" id="UZJ24771.1"/>
    </source>
</evidence>
<evidence type="ECO:0000256" key="2">
    <source>
        <dbReference type="ARBA" id="ARBA00022670"/>
    </source>
</evidence>
<keyword evidence="9" id="KW-1185">Reference proteome</keyword>